<keyword evidence="5" id="KW-0029">Amino-acid transport</keyword>
<evidence type="ECO:0000256" key="2">
    <source>
        <dbReference type="ARBA" id="ARBA00006983"/>
    </source>
</evidence>
<dbReference type="GO" id="GO:0016020">
    <property type="term" value="C:membrane"/>
    <property type="evidence" value="ECO:0007669"/>
    <property type="project" value="UniProtKB-SubCell"/>
</dbReference>
<gene>
    <name evidence="10" type="ORF">LAFE_0G05534G</name>
</gene>
<keyword evidence="3" id="KW-0813">Transport</keyword>
<protein>
    <submittedName>
        <fullName evidence="10">LAFE_0G05534g1_1</fullName>
    </submittedName>
</protein>
<feature type="transmembrane region" description="Helical" evidence="8">
    <location>
        <begin position="597"/>
        <end position="618"/>
    </location>
</feature>
<feature type="transmembrane region" description="Helical" evidence="8">
    <location>
        <begin position="91"/>
        <end position="112"/>
    </location>
</feature>
<evidence type="ECO:0000256" key="6">
    <source>
        <dbReference type="ARBA" id="ARBA00022989"/>
    </source>
</evidence>
<evidence type="ECO:0000256" key="8">
    <source>
        <dbReference type="SAM" id="Phobius"/>
    </source>
</evidence>
<accession>A0A1G4MH25</accession>
<dbReference type="InterPro" id="IPR004841">
    <property type="entry name" value="AA-permease/SLC12A_dom"/>
</dbReference>
<evidence type="ECO:0000256" key="3">
    <source>
        <dbReference type="ARBA" id="ARBA00022448"/>
    </source>
</evidence>
<evidence type="ECO:0000256" key="1">
    <source>
        <dbReference type="ARBA" id="ARBA00004141"/>
    </source>
</evidence>
<comment type="similarity">
    <text evidence="2">Belongs to the amino acid-polyamine-organocation (APC) superfamily. YAT (TC 2.A.3.10) family.</text>
</comment>
<dbReference type="PANTHER" id="PTHR43341">
    <property type="entry name" value="AMINO ACID PERMEASE"/>
    <property type="match status" value="1"/>
</dbReference>
<dbReference type="Proteomes" id="UP000190831">
    <property type="component" value="Chromosome G"/>
</dbReference>
<feature type="transmembrane region" description="Helical" evidence="8">
    <location>
        <begin position="202"/>
        <end position="223"/>
    </location>
</feature>
<feature type="transmembrane region" description="Helical" evidence="8">
    <location>
        <begin position="118"/>
        <end position="135"/>
    </location>
</feature>
<comment type="subcellular location">
    <subcellularLocation>
        <location evidence="1">Membrane</location>
        <topology evidence="1">Multi-pass membrane protein</topology>
    </subcellularLocation>
</comment>
<dbReference type="PROSITE" id="PS00218">
    <property type="entry name" value="AMINO_ACID_PERMEASE_1"/>
    <property type="match status" value="1"/>
</dbReference>
<dbReference type="AlphaFoldDB" id="A0A1G4MH25"/>
<feature type="transmembrane region" description="Helical" evidence="8">
    <location>
        <begin position="528"/>
        <end position="548"/>
    </location>
</feature>
<feature type="transmembrane region" description="Helical" evidence="8">
    <location>
        <begin position="448"/>
        <end position="469"/>
    </location>
</feature>
<reference evidence="10 11" key="1">
    <citation type="submission" date="2016-03" db="EMBL/GenBank/DDBJ databases">
        <authorList>
            <person name="Devillers H."/>
        </authorList>
    </citation>
    <scope>NUCLEOTIDE SEQUENCE [LARGE SCALE GENOMIC DNA]</scope>
    <source>
        <strain evidence="10">CBS 6772</strain>
    </source>
</reference>
<sequence>MYIYIRTSDCFFNSNGRVHQVADTTSPGMSDIRNVSGSAGPESEVIKEKQYEIVDNYSVEEGDVSTTSIALEDVHAYNDHGYHRQLSIKQVTMITFGAGIGTGFFIGSGVALLKAGPLGLVLAYTIMATMVYLMYMSVGEMTAYMPVPGGFIKQMALYMDPAWAVALGINFWFDWVIVLPAEVTAALSICRFWDTDYKVPDAAYLSIFLVVLIVGNLFPVRVYGYIEYVQSFMKLFVITGLLIFLFVATCGGVPGSEYHKGRIFFQYWKNPGLFNYGFKGVLSAFVQAGFSFGGGEHIATLAGESKNPRKTVKSCITPVFLRMCLFFVGNMWLITMNVPYNDPHLANGSGTLKSPFVIATIRALGEGNPLASIINAFILLTVISCGNAGIYIASRNLVALSDMNLISKFWGRKDAQGRPYVALTVTIVIGVALTYINLSDTGVTVYGWFSSLVSMANYITWFSIMAALIRFRKGLAAQGIDYKTLPFVNSIAPHAQWVGCVIIVLIIIGQGYLALFPIHEKPSAKNFFASYLSVPLFFFNYVGYKWWYKTKWIKPEEMDFSEAAYFDALDKIEEKKKRKILIPRLPGRHHWRGCTGIFLHSCVLCFTAEFMPSIYIYIPEQ</sequence>
<feature type="transmembrane region" description="Helical" evidence="8">
    <location>
        <begin position="419"/>
        <end position="436"/>
    </location>
</feature>
<feature type="transmembrane region" description="Helical" evidence="8">
    <location>
        <begin position="315"/>
        <end position="334"/>
    </location>
</feature>
<feature type="transmembrane region" description="Helical" evidence="8">
    <location>
        <begin position="155"/>
        <end position="173"/>
    </location>
</feature>
<feature type="transmembrane region" description="Helical" evidence="8">
    <location>
        <begin position="235"/>
        <end position="256"/>
    </location>
</feature>
<dbReference type="OMA" id="IEFRYWK"/>
<feature type="transmembrane region" description="Helical" evidence="8">
    <location>
        <begin position="497"/>
        <end position="516"/>
    </location>
</feature>
<organism evidence="10 11">
    <name type="scientific">Lachancea fermentati</name>
    <name type="common">Zygosaccharomyces fermentati</name>
    <dbReference type="NCBI Taxonomy" id="4955"/>
    <lineage>
        <taxon>Eukaryota</taxon>
        <taxon>Fungi</taxon>
        <taxon>Dikarya</taxon>
        <taxon>Ascomycota</taxon>
        <taxon>Saccharomycotina</taxon>
        <taxon>Saccharomycetes</taxon>
        <taxon>Saccharomycetales</taxon>
        <taxon>Saccharomycetaceae</taxon>
        <taxon>Lachancea</taxon>
    </lineage>
</organism>
<dbReference type="InterPro" id="IPR050524">
    <property type="entry name" value="APC_YAT"/>
</dbReference>
<evidence type="ECO:0000256" key="5">
    <source>
        <dbReference type="ARBA" id="ARBA00022970"/>
    </source>
</evidence>
<feature type="transmembrane region" description="Helical" evidence="8">
    <location>
        <begin position="276"/>
        <end position="294"/>
    </location>
</feature>
<dbReference type="OrthoDB" id="3900342at2759"/>
<feature type="domain" description="Amino acid permease/ SLC12A" evidence="9">
    <location>
        <begin position="91"/>
        <end position="551"/>
    </location>
</feature>
<dbReference type="PANTHER" id="PTHR43341:SF1">
    <property type="entry name" value="GENERAL AMINO-ACID PERMEASE GAP1"/>
    <property type="match status" value="1"/>
</dbReference>
<dbReference type="GO" id="GO:0015171">
    <property type="term" value="F:amino acid transmembrane transporter activity"/>
    <property type="evidence" value="ECO:0007669"/>
    <property type="project" value="TreeGrafter"/>
</dbReference>
<evidence type="ECO:0000313" key="11">
    <source>
        <dbReference type="Proteomes" id="UP000190831"/>
    </source>
</evidence>
<evidence type="ECO:0000259" key="9">
    <source>
        <dbReference type="Pfam" id="PF00324"/>
    </source>
</evidence>
<keyword evidence="4 8" id="KW-0812">Transmembrane</keyword>
<dbReference type="InterPro" id="IPR004840">
    <property type="entry name" value="Amino_acid_permease_CS"/>
</dbReference>
<evidence type="ECO:0000256" key="7">
    <source>
        <dbReference type="ARBA" id="ARBA00023136"/>
    </source>
</evidence>
<keyword evidence="11" id="KW-1185">Reference proteome</keyword>
<evidence type="ECO:0000256" key="4">
    <source>
        <dbReference type="ARBA" id="ARBA00022692"/>
    </source>
</evidence>
<proteinExistence type="inferred from homology"/>
<evidence type="ECO:0000313" key="10">
    <source>
        <dbReference type="EMBL" id="SCW03215.1"/>
    </source>
</evidence>
<keyword evidence="6 8" id="KW-1133">Transmembrane helix</keyword>
<keyword evidence="7 8" id="KW-0472">Membrane</keyword>
<dbReference type="Pfam" id="PF00324">
    <property type="entry name" value="AA_permease"/>
    <property type="match status" value="1"/>
</dbReference>
<feature type="transmembrane region" description="Helical" evidence="8">
    <location>
        <begin position="373"/>
        <end position="398"/>
    </location>
</feature>
<name>A0A1G4MH25_LACFM</name>
<dbReference type="EMBL" id="LT598486">
    <property type="protein sequence ID" value="SCW03215.1"/>
    <property type="molecule type" value="Genomic_DNA"/>
</dbReference>
<dbReference type="Gene3D" id="1.20.1740.10">
    <property type="entry name" value="Amino acid/polyamine transporter I"/>
    <property type="match status" value="1"/>
</dbReference>